<sequence>MKLSKKIVALGAIATLGLVGSVTTAHASADTSVPMYRVYNPNSGEHFYTKSAYEKSSLVSRGWRYEGIGWNAPTSGSAVYRVYNPNSGEHFYTKSAYEKSVLVSRGWRYEGVEWHTGNSGTPLYRVYNPNSGEHFYTKSAYEKSSLVSHGWRYEGIAWYGVSSQSVQKYQYVGWVSVDGVRKYQKVCNSVKEADAYVNAALNSKEVIDLGYDHEIGYGVYTVDK</sequence>
<evidence type="ECO:0000313" key="4">
    <source>
        <dbReference type="Proteomes" id="UP000663608"/>
    </source>
</evidence>
<evidence type="ECO:0000259" key="2">
    <source>
        <dbReference type="Pfam" id="PF18885"/>
    </source>
</evidence>
<feature type="signal peptide" evidence="1">
    <location>
        <begin position="1"/>
        <end position="27"/>
    </location>
</feature>
<dbReference type="InterPro" id="IPR043708">
    <property type="entry name" value="DUF5648"/>
</dbReference>
<name>A0AA45KG73_9LACT</name>
<keyword evidence="4" id="KW-1185">Reference proteome</keyword>
<dbReference type="KEGG" id="lti:JW886_09685"/>
<dbReference type="EMBL" id="CP070872">
    <property type="protein sequence ID" value="QSE76702.1"/>
    <property type="molecule type" value="Genomic_DNA"/>
</dbReference>
<protein>
    <recommendedName>
        <fullName evidence="2">DUF5648 domain-containing protein</fullName>
    </recommendedName>
</protein>
<feature type="chain" id="PRO_5041259667" description="DUF5648 domain-containing protein" evidence="1">
    <location>
        <begin position="28"/>
        <end position="224"/>
    </location>
</feature>
<dbReference type="AlphaFoldDB" id="A0AA45KG73"/>
<feature type="domain" description="DUF5648" evidence="2">
    <location>
        <begin position="34"/>
        <end position="160"/>
    </location>
</feature>
<keyword evidence="1" id="KW-0732">Signal</keyword>
<evidence type="ECO:0000313" key="3">
    <source>
        <dbReference type="EMBL" id="QSE76702.1"/>
    </source>
</evidence>
<proteinExistence type="predicted"/>
<dbReference type="RefSeq" id="WP_205871987.1">
    <property type="nucleotide sequence ID" value="NZ_CP070872.1"/>
</dbReference>
<gene>
    <name evidence="3" type="ORF">JW886_09685</name>
</gene>
<dbReference type="Proteomes" id="UP000663608">
    <property type="component" value="Chromosome"/>
</dbReference>
<organism evidence="3 4">
    <name type="scientific">Lactococcus taiwanensis</name>
    <dbReference type="NCBI Taxonomy" id="1151742"/>
    <lineage>
        <taxon>Bacteria</taxon>
        <taxon>Bacillati</taxon>
        <taxon>Bacillota</taxon>
        <taxon>Bacilli</taxon>
        <taxon>Lactobacillales</taxon>
        <taxon>Streptococcaceae</taxon>
        <taxon>Lactococcus</taxon>
    </lineage>
</organism>
<reference evidence="3 4" key="1">
    <citation type="submission" date="2021-02" db="EMBL/GenBank/DDBJ databases">
        <title>Complete genome sequence of Lactococcus lactis strain K_LL004.</title>
        <authorList>
            <person name="Kim H.B."/>
        </authorList>
    </citation>
    <scope>NUCLEOTIDE SEQUENCE [LARGE SCALE GENOMIC DNA]</scope>
    <source>
        <strain evidence="3 4">K_LL004</strain>
    </source>
</reference>
<evidence type="ECO:0000256" key="1">
    <source>
        <dbReference type="SAM" id="SignalP"/>
    </source>
</evidence>
<accession>A0AA45KG73</accession>
<dbReference type="Pfam" id="PF18885">
    <property type="entry name" value="DUF5648"/>
    <property type="match status" value="1"/>
</dbReference>